<feature type="compositionally biased region" description="Basic residues" evidence="1">
    <location>
        <begin position="70"/>
        <end position="94"/>
    </location>
</feature>
<feature type="region of interest" description="Disordered" evidence="1">
    <location>
        <begin position="1"/>
        <end position="159"/>
    </location>
</feature>
<name>A0A199VM88_ANACO</name>
<evidence type="ECO:0000313" key="2">
    <source>
        <dbReference type="EMBL" id="OAY78011.1"/>
    </source>
</evidence>
<organism evidence="2 3">
    <name type="scientific">Ananas comosus</name>
    <name type="common">Pineapple</name>
    <name type="synonym">Ananas ananas</name>
    <dbReference type="NCBI Taxonomy" id="4615"/>
    <lineage>
        <taxon>Eukaryota</taxon>
        <taxon>Viridiplantae</taxon>
        <taxon>Streptophyta</taxon>
        <taxon>Embryophyta</taxon>
        <taxon>Tracheophyta</taxon>
        <taxon>Spermatophyta</taxon>
        <taxon>Magnoliopsida</taxon>
        <taxon>Liliopsida</taxon>
        <taxon>Poales</taxon>
        <taxon>Bromeliaceae</taxon>
        <taxon>Bromelioideae</taxon>
        <taxon>Ananas</taxon>
    </lineage>
</organism>
<comment type="caution">
    <text evidence="2">The sequence shown here is derived from an EMBL/GenBank/DDBJ whole genome shotgun (WGS) entry which is preliminary data.</text>
</comment>
<feature type="region of interest" description="Disordered" evidence="1">
    <location>
        <begin position="275"/>
        <end position="304"/>
    </location>
</feature>
<dbReference type="EMBL" id="LSRQ01001392">
    <property type="protein sequence ID" value="OAY78011.1"/>
    <property type="molecule type" value="Genomic_DNA"/>
</dbReference>
<protein>
    <submittedName>
        <fullName evidence="2">Uncharacterized protein</fullName>
    </submittedName>
</protein>
<feature type="compositionally biased region" description="Basic residues" evidence="1">
    <location>
        <begin position="295"/>
        <end position="304"/>
    </location>
</feature>
<feature type="region of interest" description="Disordered" evidence="1">
    <location>
        <begin position="225"/>
        <end position="244"/>
    </location>
</feature>
<feature type="compositionally biased region" description="Acidic residues" evidence="1">
    <location>
        <begin position="132"/>
        <end position="147"/>
    </location>
</feature>
<dbReference type="Proteomes" id="UP000092600">
    <property type="component" value="Unassembled WGS sequence"/>
</dbReference>
<feature type="compositionally biased region" description="Basic and acidic residues" evidence="1">
    <location>
        <begin position="26"/>
        <end position="48"/>
    </location>
</feature>
<evidence type="ECO:0000256" key="1">
    <source>
        <dbReference type="SAM" id="MobiDB-lite"/>
    </source>
</evidence>
<reference evidence="2 3" key="1">
    <citation type="journal article" date="2016" name="DNA Res.">
        <title>The draft genome of MD-2 pineapple using hybrid error correction of long reads.</title>
        <authorList>
            <person name="Redwan R.M."/>
            <person name="Saidin A."/>
            <person name="Kumar S.V."/>
        </authorList>
    </citation>
    <scope>NUCLEOTIDE SEQUENCE [LARGE SCALE GENOMIC DNA]</scope>
    <source>
        <strain evidence="3">cv. MD2</strain>
        <tissue evidence="2">Leaf</tissue>
    </source>
</reference>
<dbReference type="AlphaFoldDB" id="A0A199VM88"/>
<feature type="compositionally biased region" description="Low complexity" evidence="1">
    <location>
        <begin position="1"/>
        <end position="25"/>
    </location>
</feature>
<accession>A0A199VM88</accession>
<feature type="compositionally biased region" description="Basic and acidic residues" evidence="1">
    <location>
        <begin position="60"/>
        <end position="69"/>
    </location>
</feature>
<evidence type="ECO:0000313" key="3">
    <source>
        <dbReference type="Proteomes" id="UP000092600"/>
    </source>
</evidence>
<gene>
    <name evidence="2" type="ORF">ACMD2_24089</name>
</gene>
<proteinExistence type="predicted"/>
<sequence>MTATARTTSRTPAGRVAYARGAARASRGEQQDEGLREEVEPRDAHDGIEGPVRAAWSKCMKAERSDTKSGRPRRHGGRRGGGRSRQRRGRRGGGRPRVVEVREERRPRQCKGRRGVDQLGIVARDEQVASEGDLEPGGDGESGDGADDGLAARGHGGDGVGGGVLDVALEDVLGGGEVDAGVEGAAAPGKDHGGHGGIGVEAAEHAWERDHHGARERVEHARAVDGDHGHRGSMGSPLHHDELIHGGGGRDLSLIWKESSARSSSLVLESIPQVKSYPAQRSRATPLVGKELPRSKVKSYPARR</sequence>
<feature type="compositionally biased region" description="Basic and acidic residues" evidence="1">
    <location>
        <begin position="97"/>
        <end position="107"/>
    </location>
</feature>